<dbReference type="EMBL" id="JAVYJV010000015">
    <property type="protein sequence ID" value="KAK4353036.1"/>
    <property type="molecule type" value="Genomic_DNA"/>
</dbReference>
<dbReference type="Pfam" id="PF10167">
    <property type="entry name" value="BORCS8"/>
    <property type="match status" value="1"/>
</dbReference>
<dbReference type="InterPro" id="IPR019320">
    <property type="entry name" value="BORCS8"/>
</dbReference>
<proteinExistence type="predicted"/>
<dbReference type="PANTHER" id="PTHR21146">
    <property type="entry name" value="MEF2B PROTEIN"/>
    <property type="match status" value="1"/>
</dbReference>
<reference evidence="1" key="1">
    <citation type="submission" date="2023-12" db="EMBL/GenBank/DDBJ databases">
        <title>Genome assembly of Anisodus tanguticus.</title>
        <authorList>
            <person name="Wang Y.-J."/>
        </authorList>
    </citation>
    <scope>NUCLEOTIDE SEQUENCE</scope>
    <source>
        <strain evidence="1">KB-2021</strain>
        <tissue evidence="1">Leaf</tissue>
    </source>
</reference>
<organism evidence="1 2">
    <name type="scientific">Anisodus tanguticus</name>
    <dbReference type="NCBI Taxonomy" id="243964"/>
    <lineage>
        <taxon>Eukaryota</taxon>
        <taxon>Viridiplantae</taxon>
        <taxon>Streptophyta</taxon>
        <taxon>Embryophyta</taxon>
        <taxon>Tracheophyta</taxon>
        <taxon>Spermatophyta</taxon>
        <taxon>Magnoliopsida</taxon>
        <taxon>eudicotyledons</taxon>
        <taxon>Gunneridae</taxon>
        <taxon>Pentapetalae</taxon>
        <taxon>asterids</taxon>
        <taxon>lamiids</taxon>
        <taxon>Solanales</taxon>
        <taxon>Solanaceae</taxon>
        <taxon>Solanoideae</taxon>
        <taxon>Hyoscyameae</taxon>
        <taxon>Anisodus</taxon>
    </lineage>
</organism>
<sequence>MPSAIYKESTTSDEEHLAFKKMHAFSTADGFVEITESLADMIKFIANEPSAGLFYVQQHTRSAVPNLINLTNNIEEKSRQVTLYTADSEDSIVMD</sequence>
<evidence type="ECO:0000313" key="2">
    <source>
        <dbReference type="Proteomes" id="UP001291623"/>
    </source>
</evidence>
<dbReference type="PANTHER" id="PTHR21146:SF1">
    <property type="entry name" value="PROTEIN MEF2BNB HOMOLOG"/>
    <property type="match status" value="1"/>
</dbReference>
<protein>
    <submittedName>
        <fullName evidence="1">Uncharacterized protein</fullName>
    </submittedName>
</protein>
<accession>A0AAE1V778</accession>
<dbReference type="Proteomes" id="UP001291623">
    <property type="component" value="Unassembled WGS sequence"/>
</dbReference>
<keyword evidence="2" id="KW-1185">Reference proteome</keyword>
<name>A0AAE1V778_9SOLA</name>
<gene>
    <name evidence="1" type="ORF">RND71_028554</name>
</gene>
<dbReference type="AlphaFoldDB" id="A0AAE1V778"/>
<comment type="caution">
    <text evidence="1">The sequence shown here is derived from an EMBL/GenBank/DDBJ whole genome shotgun (WGS) entry which is preliminary data.</text>
</comment>
<evidence type="ECO:0000313" key="1">
    <source>
        <dbReference type="EMBL" id="KAK4353036.1"/>
    </source>
</evidence>